<dbReference type="RefSeq" id="XP_060340070.1">
    <property type="nucleotide sequence ID" value="XM_060470996.1"/>
</dbReference>
<accession>A0AA39TU74</accession>
<evidence type="ECO:0000313" key="1">
    <source>
        <dbReference type="EMBL" id="KAK0470277.1"/>
    </source>
</evidence>
<dbReference type="EMBL" id="JAUEPS010000001">
    <property type="protein sequence ID" value="KAK0470277.1"/>
    <property type="molecule type" value="Genomic_DNA"/>
</dbReference>
<gene>
    <name evidence="1" type="ORF">EV420DRAFT_1499558</name>
</gene>
<dbReference type="AlphaFoldDB" id="A0AA39TU74"/>
<keyword evidence="2" id="KW-1185">Reference proteome</keyword>
<reference evidence="1" key="1">
    <citation type="submission" date="2023-06" db="EMBL/GenBank/DDBJ databases">
        <authorList>
            <consortium name="Lawrence Berkeley National Laboratory"/>
            <person name="Ahrendt S."/>
            <person name="Sahu N."/>
            <person name="Indic B."/>
            <person name="Wong-Bajracharya J."/>
            <person name="Merenyi Z."/>
            <person name="Ke H.-M."/>
            <person name="Monk M."/>
            <person name="Kocsube S."/>
            <person name="Drula E."/>
            <person name="Lipzen A."/>
            <person name="Balint B."/>
            <person name="Henrissat B."/>
            <person name="Andreopoulos B."/>
            <person name="Martin F.M."/>
            <person name="Harder C.B."/>
            <person name="Rigling D."/>
            <person name="Ford K.L."/>
            <person name="Foster G.D."/>
            <person name="Pangilinan J."/>
            <person name="Papanicolaou A."/>
            <person name="Barry K."/>
            <person name="LaButti K."/>
            <person name="Viragh M."/>
            <person name="Koriabine M."/>
            <person name="Yan M."/>
            <person name="Riley R."/>
            <person name="Champramary S."/>
            <person name="Plett K.L."/>
            <person name="Tsai I.J."/>
            <person name="Slot J."/>
            <person name="Sipos G."/>
            <person name="Plett J."/>
            <person name="Nagy L.G."/>
            <person name="Grigoriev I.V."/>
        </authorList>
    </citation>
    <scope>NUCLEOTIDE SEQUENCE</scope>
    <source>
        <strain evidence="1">CCBAS 213</strain>
    </source>
</reference>
<dbReference type="GeneID" id="85354544"/>
<proteinExistence type="predicted"/>
<dbReference type="Proteomes" id="UP001175211">
    <property type="component" value="Unassembled WGS sequence"/>
</dbReference>
<organism evidence="1 2">
    <name type="scientific">Armillaria tabescens</name>
    <name type="common">Ringless honey mushroom</name>
    <name type="synonym">Agaricus tabescens</name>
    <dbReference type="NCBI Taxonomy" id="1929756"/>
    <lineage>
        <taxon>Eukaryota</taxon>
        <taxon>Fungi</taxon>
        <taxon>Dikarya</taxon>
        <taxon>Basidiomycota</taxon>
        <taxon>Agaricomycotina</taxon>
        <taxon>Agaricomycetes</taxon>
        <taxon>Agaricomycetidae</taxon>
        <taxon>Agaricales</taxon>
        <taxon>Marasmiineae</taxon>
        <taxon>Physalacriaceae</taxon>
        <taxon>Desarmillaria</taxon>
    </lineage>
</organism>
<evidence type="ECO:0000313" key="2">
    <source>
        <dbReference type="Proteomes" id="UP001175211"/>
    </source>
</evidence>
<comment type="caution">
    <text evidence="1">The sequence shown here is derived from an EMBL/GenBank/DDBJ whole genome shotgun (WGS) entry which is preliminary data.</text>
</comment>
<sequence>MIFAPQLHYGLACILHVISSIPLLDGHVLSMVLIPGSMARKRTLSRWSHCAAVAEENPATCRRALVQMPDKELVVTIRTAT</sequence>
<name>A0AA39TU74_ARMTA</name>
<protein>
    <submittedName>
        <fullName evidence="1">Uncharacterized protein</fullName>
    </submittedName>
</protein>